<feature type="non-terminal residue" evidence="1">
    <location>
        <position position="77"/>
    </location>
</feature>
<organism evidence="1 2">
    <name type="scientific">Cetraspora pellucida</name>
    <dbReference type="NCBI Taxonomy" id="1433469"/>
    <lineage>
        <taxon>Eukaryota</taxon>
        <taxon>Fungi</taxon>
        <taxon>Fungi incertae sedis</taxon>
        <taxon>Mucoromycota</taxon>
        <taxon>Glomeromycotina</taxon>
        <taxon>Glomeromycetes</taxon>
        <taxon>Diversisporales</taxon>
        <taxon>Gigasporaceae</taxon>
        <taxon>Cetraspora</taxon>
    </lineage>
</organism>
<reference evidence="1" key="1">
    <citation type="submission" date="2021-06" db="EMBL/GenBank/DDBJ databases">
        <authorList>
            <person name="Kallberg Y."/>
            <person name="Tangrot J."/>
            <person name="Rosling A."/>
        </authorList>
    </citation>
    <scope>NUCLEOTIDE SEQUENCE</scope>
    <source>
        <strain evidence="1">28 12/20/2015</strain>
    </source>
</reference>
<sequence>VNIATAINNTLREFNLIDKILDLITNNASAMLVCKKTLADSLCIELDNQAFHYYRYTAHILNLAAHHGLEVIAQELT</sequence>
<name>A0ACA9QQC7_9GLOM</name>
<dbReference type="EMBL" id="CAJVPW010046562">
    <property type="protein sequence ID" value="CAG8757818.1"/>
    <property type="molecule type" value="Genomic_DNA"/>
</dbReference>
<evidence type="ECO:0000313" key="1">
    <source>
        <dbReference type="EMBL" id="CAG8757818.1"/>
    </source>
</evidence>
<protein>
    <submittedName>
        <fullName evidence="1">14642_t:CDS:1</fullName>
    </submittedName>
</protein>
<evidence type="ECO:0000313" key="2">
    <source>
        <dbReference type="Proteomes" id="UP000789366"/>
    </source>
</evidence>
<feature type="non-terminal residue" evidence="1">
    <location>
        <position position="1"/>
    </location>
</feature>
<dbReference type="Proteomes" id="UP000789366">
    <property type="component" value="Unassembled WGS sequence"/>
</dbReference>
<keyword evidence="2" id="KW-1185">Reference proteome</keyword>
<comment type="caution">
    <text evidence="1">The sequence shown here is derived from an EMBL/GenBank/DDBJ whole genome shotgun (WGS) entry which is preliminary data.</text>
</comment>
<gene>
    <name evidence="1" type="ORF">SPELUC_LOCUS14929</name>
</gene>
<accession>A0ACA9QQC7</accession>
<proteinExistence type="predicted"/>